<dbReference type="GO" id="GO:0046872">
    <property type="term" value="F:metal ion binding"/>
    <property type="evidence" value="ECO:0007669"/>
    <property type="project" value="UniProtKB-KW"/>
</dbReference>
<reference evidence="7 8" key="1">
    <citation type="submission" date="2017-06" db="EMBL/GenBank/DDBJ databases">
        <title>Complete genome sequence of Nitrospirillum amazonense strain CBAmC, an endophytic nitrogen-fixing and plant growth-promoting bacterium, isolated from sugarcane.</title>
        <authorList>
            <person name="Schwab S."/>
            <person name="dos Santos Teixeira K.R."/>
            <person name="Simoes Araujo J.L."/>
            <person name="Soares Vidal M."/>
            <person name="Borges de Freitas H.R."/>
            <person name="Rivello Crivelaro A.L."/>
            <person name="Bueno de Camargo Nunes A."/>
            <person name="dos Santos C.M."/>
            <person name="Palmeira da Silva Rosa D."/>
            <person name="da Silva Padilha D."/>
            <person name="da Silva E."/>
            <person name="Araujo Terra L."/>
            <person name="Soares Mendes V."/>
            <person name="Farinelli L."/>
            <person name="Magalhaes Cruz L."/>
            <person name="Baldani J.I."/>
        </authorList>
    </citation>
    <scope>NUCLEOTIDE SEQUENCE [LARGE SCALE GENOMIC DNA]</scope>
    <source>
        <strain evidence="7 8">CBAmC</strain>
    </source>
</reference>
<evidence type="ECO:0000256" key="2">
    <source>
        <dbReference type="ARBA" id="ARBA00022723"/>
    </source>
</evidence>
<dbReference type="InterPro" id="IPR033740">
    <property type="entry name" value="Pept_M24B"/>
</dbReference>
<dbReference type="InterPro" id="IPR000587">
    <property type="entry name" value="Creatinase_N"/>
</dbReference>
<dbReference type="FunFam" id="3.90.230.10:FF:000009">
    <property type="entry name" value="xaa-Pro aminopeptidase 2"/>
    <property type="match status" value="1"/>
</dbReference>
<comment type="similarity">
    <text evidence="1">Belongs to the peptidase M24B family.</text>
</comment>
<dbReference type="Proteomes" id="UP000197153">
    <property type="component" value="Chromosome 1"/>
</dbReference>
<dbReference type="RefSeq" id="WP_088871776.1">
    <property type="nucleotide sequence ID" value="NZ_CP022110.1"/>
</dbReference>
<keyword evidence="8" id="KW-1185">Reference proteome</keyword>
<dbReference type="EMBL" id="CP022110">
    <property type="protein sequence ID" value="ASG21010.1"/>
    <property type="molecule type" value="Genomic_DNA"/>
</dbReference>
<dbReference type="Pfam" id="PF00557">
    <property type="entry name" value="Peptidase_M24"/>
    <property type="match status" value="1"/>
</dbReference>
<feature type="domain" description="Peptidase M24 C-terminal" evidence="6">
    <location>
        <begin position="621"/>
        <end position="681"/>
    </location>
</feature>
<dbReference type="PANTHER" id="PTHR43763">
    <property type="entry name" value="XAA-PRO AMINOPEPTIDASE 1"/>
    <property type="match status" value="1"/>
</dbReference>
<evidence type="ECO:0000256" key="3">
    <source>
        <dbReference type="ARBA" id="ARBA00022801"/>
    </source>
</evidence>
<evidence type="ECO:0000259" key="6">
    <source>
        <dbReference type="Pfam" id="PF16188"/>
    </source>
</evidence>
<dbReference type="KEGG" id="nao:Y958_09375"/>
<evidence type="ECO:0000313" key="7">
    <source>
        <dbReference type="EMBL" id="ASG21010.1"/>
    </source>
</evidence>
<evidence type="ECO:0000259" key="5">
    <source>
        <dbReference type="Pfam" id="PF01321"/>
    </source>
</evidence>
<dbReference type="Gene3D" id="3.90.230.10">
    <property type="entry name" value="Creatinase/methionine aminopeptidase superfamily"/>
    <property type="match status" value="1"/>
</dbReference>
<dbReference type="CDD" id="cd01085">
    <property type="entry name" value="APP"/>
    <property type="match status" value="1"/>
</dbReference>
<dbReference type="InterPro" id="IPR000994">
    <property type="entry name" value="Pept_M24"/>
</dbReference>
<dbReference type="GO" id="GO:0005737">
    <property type="term" value="C:cytoplasm"/>
    <property type="evidence" value="ECO:0007669"/>
    <property type="project" value="UniProtKB-ARBA"/>
</dbReference>
<gene>
    <name evidence="7" type="ORF">Y958_09375</name>
</gene>
<keyword evidence="2" id="KW-0479">Metal-binding</keyword>
<evidence type="ECO:0000259" key="4">
    <source>
        <dbReference type="Pfam" id="PF00557"/>
    </source>
</evidence>
<name>A0A248JR65_9PROT</name>
<keyword evidence="3" id="KW-0378">Hydrolase</keyword>
<dbReference type="GO" id="GO:0070006">
    <property type="term" value="F:metalloaminopeptidase activity"/>
    <property type="evidence" value="ECO:0007669"/>
    <property type="project" value="InterPro"/>
</dbReference>
<dbReference type="Pfam" id="PF16188">
    <property type="entry name" value="Peptidase_M24_C"/>
    <property type="match status" value="1"/>
</dbReference>
<dbReference type="SUPFAM" id="SSF55920">
    <property type="entry name" value="Creatinase/aminopeptidase"/>
    <property type="match status" value="1"/>
</dbReference>
<evidence type="ECO:0000256" key="1">
    <source>
        <dbReference type="ARBA" id="ARBA00008766"/>
    </source>
</evidence>
<feature type="domain" description="Creatinase N-terminal" evidence="5">
    <location>
        <begin position="93"/>
        <end position="224"/>
    </location>
</feature>
<sequence>MDSTHHTPHPAVEPYRGDAELARLLKAAGIDRDVAGVRELLRGVRAAPEDVDPSHFLALFGRDLPEELAAQLAALKSLIEAPPPPQVGDIAARVAALRAELARMDLDGFVIPRADEFQGEYVPARSERLAWITGFTGSAGVAVVMRDRAAVFVDGRYTLQAEAQVSASLYERHHLTETFHGDWIAGIVKKGGRIGYDPWLHTVGWIDRMKTALGRAGAELVAVDTNPLDAIWHDRPSAPLGPVVAQALAQAGQSSADKRAEIAAELKRNGELAAVLTQPDGIAWLLNIRGGDVPNTPLPLSYALLTNDGDVDLFIDSRKLVPGLEVHLGNQVSVRKPEELRGALEAIGATGGKVRVDPVWTASWVFDRLTEAGARVVKERDPTVFRKAAKNTVEIAGTRAAHARDGVAVTRFLHWLSGAAAAGTLTEIEASDRLFEFRKEQPMFRGTSFDSISGAGPNGAIVHYRAAPETNRVLEKDSVYLIDSGGQYLDGTTDITRTVAVGTPPADAKRHFTLVLKGHIALATLRFPKGTTGSQIDILARQFLWAQGLDYDHGTGHGVGSFLSVHEESARIAKAPNAVAMVPGMILSNEPGYYRTGQYGIRIENLVLVRPAADIPGGDHPMMAFETLTLAPIDRNLIEPALLTEAEKAWLNAYHARVAEKVGPQLEADAAAWLATATAPI</sequence>
<keyword evidence="7" id="KW-0645">Protease</keyword>
<evidence type="ECO:0000313" key="8">
    <source>
        <dbReference type="Proteomes" id="UP000197153"/>
    </source>
</evidence>
<dbReference type="Pfam" id="PF01321">
    <property type="entry name" value="Creatinase_N"/>
    <property type="match status" value="1"/>
</dbReference>
<proteinExistence type="inferred from homology"/>
<dbReference type="AlphaFoldDB" id="A0A248JR65"/>
<dbReference type="SUPFAM" id="SSF53092">
    <property type="entry name" value="Creatinase/prolidase N-terminal domain"/>
    <property type="match status" value="1"/>
</dbReference>
<dbReference type="InterPro" id="IPR050422">
    <property type="entry name" value="X-Pro_aminopeptidase_P"/>
</dbReference>
<dbReference type="Gene3D" id="3.40.350.10">
    <property type="entry name" value="Creatinase/prolidase N-terminal domain"/>
    <property type="match status" value="2"/>
</dbReference>
<dbReference type="InterPro" id="IPR029149">
    <property type="entry name" value="Creatin/AminoP/Spt16_N"/>
</dbReference>
<accession>A0A248JR65</accession>
<organism evidence="7 8">
    <name type="scientific">Nitrospirillum viridazoti CBAmc</name>
    <dbReference type="NCBI Taxonomy" id="1441467"/>
    <lineage>
        <taxon>Bacteria</taxon>
        <taxon>Pseudomonadati</taxon>
        <taxon>Pseudomonadota</taxon>
        <taxon>Alphaproteobacteria</taxon>
        <taxon>Rhodospirillales</taxon>
        <taxon>Azospirillaceae</taxon>
        <taxon>Nitrospirillum</taxon>
        <taxon>Nitrospirillum viridazoti</taxon>
    </lineage>
</organism>
<dbReference type="InterPro" id="IPR036005">
    <property type="entry name" value="Creatinase/aminopeptidase-like"/>
</dbReference>
<dbReference type="Pfam" id="PF16189">
    <property type="entry name" value="Creatinase_N_2"/>
    <property type="match status" value="1"/>
</dbReference>
<feature type="domain" description="Peptidase M24" evidence="4">
    <location>
        <begin position="398"/>
        <end position="610"/>
    </location>
</feature>
<keyword evidence="7" id="KW-0031">Aminopeptidase</keyword>
<dbReference type="PANTHER" id="PTHR43763:SF6">
    <property type="entry name" value="XAA-PRO AMINOPEPTIDASE 1"/>
    <property type="match status" value="1"/>
</dbReference>
<dbReference type="InterPro" id="IPR032416">
    <property type="entry name" value="Peptidase_M24_C"/>
</dbReference>
<protein>
    <submittedName>
        <fullName evidence="7">X-Pro aminopeptidase</fullName>
    </submittedName>
</protein>